<dbReference type="GO" id="GO:0015074">
    <property type="term" value="P:DNA integration"/>
    <property type="evidence" value="ECO:0007669"/>
    <property type="project" value="InterPro"/>
</dbReference>
<gene>
    <name evidence="3" type="primary">RE1</name>
    <name evidence="3" type="ORF">SPIL2461_LOCUS10166</name>
</gene>
<dbReference type="GO" id="GO:0003676">
    <property type="term" value="F:nucleic acid binding"/>
    <property type="evidence" value="ECO:0007669"/>
    <property type="project" value="InterPro"/>
</dbReference>
<evidence type="ECO:0000313" key="3">
    <source>
        <dbReference type="EMBL" id="CAE7412366.1"/>
    </source>
</evidence>
<dbReference type="AlphaFoldDB" id="A0A812QZB6"/>
<reference evidence="3" key="1">
    <citation type="submission" date="2021-02" db="EMBL/GenBank/DDBJ databases">
        <authorList>
            <person name="Dougan E. K."/>
            <person name="Rhodes N."/>
            <person name="Thang M."/>
            <person name="Chan C."/>
        </authorList>
    </citation>
    <scope>NUCLEOTIDE SEQUENCE</scope>
</reference>
<evidence type="ECO:0000313" key="4">
    <source>
        <dbReference type="Proteomes" id="UP000649617"/>
    </source>
</evidence>
<dbReference type="SUPFAM" id="SSF53098">
    <property type="entry name" value="Ribonuclease H-like"/>
    <property type="match status" value="1"/>
</dbReference>
<dbReference type="InterPro" id="IPR013103">
    <property type="entry name" value="RVT_2"/>
</dbReference>
<organism evidence="3 4">
    <name type="scientific">Symbiodinium pilosum</name>
    <name type="common">Dinoflagellate</name>
    <dbReference type="NCBI Taxonomy" id="2952"/>
    <lineage>
        <taxon>Eukaryota</taxon>
        <taxon>Sar</taxon>
        <taxon>Alveolata</taxon>
        <taxon>Dinophyceae</taxon>
        <taxon>Suessiales</taxon>
        <taxon>Symbiodiniaceae</taxon>
        <taxon>Symbiodinium</taxon>
    </lineage>
</organism>
<dbReference type="InterPro" id="IPR036397">
    <property type="entry name" value="RNaseH_sf"/>
</dbReference>
<dbReference type="InterPro" id="IPR001584">
    <property type="entry name" value="Integrase_cat-core"/>
</dbReference>
<evidence type="ECO:0000259" key="2">
    <source>
        <dbReference type="PROSITE" id="PS50994"/>
    </source>
</evidence>
<dbReference type="EMBL" id="CAJNIZ010018572">
    <property type="protein sequence ID" value="CAE7412366.1"/>
    <property type="molecule type" value="Genomic_DNA"/>
</dbReference>
<dbReference type="Gene3D" id="3.30.420.10">
    <property type="entry name" value="Ribonuclease H-like superfamily/Ribonuclease H"/>
    <property type="match status" value="1"/>
</dbReference>
<dbReference type="PANTHER" id="PTHR11439:SF483">
    <property type="entry name" value="PEPTIDE SYNTHASE GLIP-LIKE, PUTATIVE (AFU_ORTHOLOGUE AFUA_3G12920)-RELATED"/>
    <property type="match status" value="1"/>
</dbReference>
<name>A0A812QZB6_SYMPI</name>
<protein>
    <submittedName>
        <fullName evidence="3">RE1 protein</fullName>
    </submittedName>
</protein>
<comment type="caution">
    <text evidence="3">The sequence shown here is derived from an EMBL/GenBank/DDBJ whole genome shotgun (WGS) entry which is preliminary data.</text>
</comment>
<keyword evidence="4" id="KW-1185">Reference proteome</keyword>
<dbReference type="PANTHER" id="PTHR11439">
    <property type="entry name" value="GAG-POL-RELATED RETROTRANSPOSON"/>
    <property type="match status" value="1"/>
</dbReference>
<proteinExistence type="predicted"/>
<dbReference type="Pfam" id="PF07727">
    <property type="entry name" value="RVT_2"/>
    <property type="match status" value="1"/>
</dbReference>
<evidence type="ECO:0000256" key="1">
    <source>
        <dbReference type="SAM" id="MobiDB-lite"/>
    </source>
</evidence>
<dbReference type="PROSITE" id="PS50994">
    <property type="entry name" value="INTEGRASE"/>
    <property type="match status" value="1"/>
</dbReference>
<feature type="domain" description="Integrase catalytic" evidence="2">
    <location>
        <begin position="1"/>
        <end position="112"/>
    </location>
</feature>
<accession>A0A812QZB6</accession>
<dbReference type="OrthoDB" id="439601at2759"/>
<feature type="region of interest" description="Disordered" evidence="1">
    <location>
        <begin position="290"/>
        <end position="328"/>
    </location>
</feature>
<dbReference type="Proteomes" id="UP000649617">
    <property type="component" value="Unassembled WGS sequence"/>
</dbReference>
<dbReference type="InterPro" id="IPR012337">
    <property type="entry name" value="RNaseH-like_sf"/>
</dbReference>
<sequence length="984" mass="110937">MEHFETVWANWAGYPQEVYVDPGGEFVSDAFAVRMQETGVHVKMSASDSHWQLGRTEIHGSTVKGMLSKMDLEKAIDSSLDFQAALRQVFHAKNTLCRADGYTPQQSVLGISPRLPGSLLSDSNAAPHALADSATTEGERFLERLRLRESARRAFHYVDNSSSFRRALLRRTRPLRQDWEKGDLVLYWKRRGGNLRREHGRWHGPAEIIAIEKQKVVWLSHAGRLIRASPEQLRAASLREWARLPKDSLGHPLEQGRDLKEKLKQAPSFLDLEDEGTPTDEDMLAPLEERSEGGSLPEPEPDSEEATVESTRPNILSVPPDFPLPDLTPQQLENQAASQNIPVPDDNMSDLEFGDTEMQGSEETSDVMFGVVDQCWEIDVTPPETWQLPQTVDEDMIFLASESRKKRVEVRLRDLTVSDQKRFAAAKHKEVNAWLSHGTAPGEIREALGMGPQDDCELKGGAYGRIDAPYLWYQELRKALLDLNFQQCPLDPCLFSLSSRDTTGQSRSHGVIGIHVDDGICGGDSVFHAALEKLRQRFSFGSFEKGSFVFTGIRLHQWDDMSIEMDQTDYIESIDAINVPRDRRKHPDAPVTEAERRLLRQLIGSLQYAAVHTRADVCAKVGELQSAVNQAKVFHLLEANRVLQEAKQHHVSIMVVPIAESELTFCAFSDASFASNTKNHAHQGTVIFSTSASILENNTAVVCPMAWASKKISRVVRSTLGAEAIALSNTVDRLSWIRILWAWLKNDQVAWHRPEEALQSEPTAAAVTDCKSVYDIISRTAPPQCEEHRTTIECLLIRQRMQDNCRLRWVASQAMLADCLTKSMDASRLRECLRTGRYSLFDEDRVLKQRADKRQQLRWVKGEPEEGVPEERGEACLHSSHEKQDFWRLDRARGVIERVHRSPRWERFTPIGVGECPVEFGSIGVERTTIANLSSGKRIISSDIWVGSNAYLRENEAWTGITRFQLNEPSTQGTVSSNTSHKFS</sequence>